<evidence type="ECO:0000313" key="3">
    <source>
        <dbReference type="EMBL" id="RDJ20659.1"/>
    </source>
</evidence>
<gene>
    <name evidence="3" type="ORF">DWE98_23225</name>
</gene>
<keyword evidence="4" id="KW-1185">Reference proteome</keyword>
<organism evidence="3 4">
    <name type="scientific">Bosea caraganae</name>
    <dbReference type="NCBI Taxonomy" id="2763117"/>
    <lineage>
        <taxon>Bacteria</taxon>
        <taxon>Pseudomonadati</taxon>
        <taxon>Pseudomonadota</taxon>
        <taxon>Alphaproteobacteria</taxon>
        <taxon>Hyphomicrobiales</taxon>
        <taxon>Boseaceae</taxon>
        <taxon>Bosea</taxon>
    </lineage>
</organism>
<dbReference type="PANTHER" id="PTHR42928">
    <property type="entry name" value="TRICARBOXYLATE-BINDING PROTEIN"/>
    <property type="match status" value="1"/>
</dbReference>
<dbReference type="OrthoDB" id="8124733at2"/>
<accession>A0A370L059</accession>
<comment type="caution">
    <text evidence="3">The sequence shown here is derived from an EMBL/GenBank/DDBJ whole genome shotgun (WGS) entry which is preliminary data.</text>
</comment>
<protein>
    <submittedName>
        <fullName evidence="3">Tripartite tricarboxylate transporter substrate binding protein</fullName>
    </submittedName>
</protein>
<dbReference type="EMBL" id="QQTP01000016">
    <property type="protein sequence ID" value="RDJ20659.1"/>
    <property type="molecule type" value="Genomic_DNA"/>
</dbReference>
<dbReference type="Pfam" id="PF03401">
    <property type="entry name" value="TctC"/>
    <property type="match status" value="1"/>
</dbReference>
<dbReference type="Gene3D" id="3.40.190.10">
    <property type="entry name" value="Periplasmic binding protein-like II"/>
    <property type="match status" value="1"/>
</dbReference>
<proteinExistence type="inferred from homology"/>
<feature type="signal peptide" evidence="2">
    <location>
        <begin position="1"/>
        <end position="25"/>
    </location>
</feature>
<feature type="chain" id="PRO_5030068207" evidence="2">
    <location>
        <begin position="26"/>
        <end position="329"/>
    </location>
</feature>
<dbReference type="PIRSF" id="PIRSF017082">
    <property type="entry name" value="YflP"/>
    <property type="match status" value="1"/>
</dbReference>
<dbReference type="InterPro" id="IPR005064">
    <property type="entry name" value="BUG"/>
</dbReference>
<comment type="similarity">
    <text evidence="1">Belongs to the UPF0065 (bug) family.</text>
</comment>
<evidence type="ECO:0000256" key="2">
    <source>
        <dbReference type="SAM" id="SignalP"/>
    </source>
</evidence>
<keyword evidence="2" id="KW-0732">Signal</keyword>
<evidence type="ECO:0000256" key="1">
    <source>
        <dbReference type="ARBA" id="ARBA00006987"/>
    </source>
</evidence>
<dbReference type="SUPFAM" id="SSF53850">
    <property type="entry name" value="Periplasmic binding protein-like II"/>
    <property type="match status" value="1"/>
</dbReference>
<dbReference type="AlphaFoldDB" id="A0A370L059"/>
<reference evidence="4" key="1">
    <citation type="submission" date="2018-07" db="EMBL/GenBank/DDBJ databases">
        <authorList>
            <person name="Safronova V.I."/>
            <person name="Chirak E.R."/>
            <person name="Sazanova A.L."/>
        </authorList>
    </citation>
    <scope>NUCLEOTIDE SEQUENCE [LARGE SCALE GENOMIC DNA]</scope>
    <source>
        <strain evidence="4">RCAM04685</strain>
    </source>
</reference>
<dbReference type="Gene3D" id="3.40.190.150">
    <property type="entry name" value="Bordetella uptake gene, domain 1"/>
    <property type="match status" value="1"/>
</dbReference>
<evidence type="ECO:0000313" key="4">
    <source>
        <dbReference type="Proteomes" id="UP000255207"/>
    </source>
</evidence>
<dbReference type="Proteomes" id="UP000255207">
    <property type="component" value="Unassembled WGS sequence"/>
</dbReference>
<dbReference type="InterPro" id="IPR042100">
    <property type="entry name" value="Bug_dom1"/>
</dbReference>
<dbReference type="CDD" id="cd07012">
    <property type="entry name" value="PBP2_Bug_TTT"/>
    <property type="match status" value="1"/>
</dbReference>
<dbReference type="PANTHER" id="PTHR42928:SF5">
    <property type="entry name" value="BLR1237 PROTEIN"/>
    <property type="match status" value="1"/>
</dbReference>
<sequence>MLMLWKSVGLTLAVVTSVLTGSAYAQGTDYPTQNVRIIVPFTPGGGTDLTARIVADALGKAWGQSVIVENRPGAASQIGIDYVAKAKPDGYTLLWSSADGISVLPAVKPKMPYKIPDSFEFVSTFSSFPLILGVYSKLPITNMKEFIDYAKANPGKMHYSSSGAGGGGHLQPAYMAKELGLDVKHVPYDSAAPATVAVAGGHAEFTDVAPSTVAPYIKDGTVRAIATSGRNRTILFPDVPTVSELGYPDLTEDFFYGMYAPAGTPADIVAKLRDGVQAVLKSPGMAERLRALGLEPLGLTGEEFKAFAVADLNRWTKIAKAIDFQLSGQ</sequence>
<name>A0A370L059_9HYPH</name>